<dbReference type="GO" id="GO:0003700">
    <property type="term" value="F:DNA-binding transcription factor activity"/>
    <property type="evidence" value="ECO:0007669"/>
    <property type="project" value="InterPro"/>
</dbReference>
<keyword evidence="7" id="KW-1185">Reference proteome</keyword>
<dbReference type="Pfam" id="PF14525">
    <property type="entry name" value="AraC_binding_2"/>
    <property type="match status" value="1"/>
</dbReference>
<dbReference type="Pfam" id="PF12833">
    <property type="entry name" value="HTH_18"/>
    <property type="match status" value="1"/>
</dbReference>
<keyword evidence="3" id="KW-0804">Transcription</keyword>
<dbReference type="RefSeq" id="WP_129203718.1">
    <property type="nucleotide sequence ID" value="NZ_CP035495.1"/>
</dbReference>
<dbReference type="KEGG" id="xyl:ET495_06915"/>
<sequence length="350" mass="37295">MLDPQIAATTATEQEWPQGPLLPQPTPSTLEADLPLGVRTILRISGVSGLARIGGTAHTPAERTAFRLTLAVSRLDRVDIGHTRHTAVIVPRQGDNFGHAYRAVRMLFVVEGEVTVSAGGRTVRIGPGGGALLHGWDEYVYESTSDVSRVHVDLAADEPPFAAALRDVPALVWGQDTPVLRAAGAALAEVVRRDTGEARAVERDALRRLVQAILLSVLAAPPRGGVPAPARQRHRTQVLAYIAEHHASNDLTLLSVAEGLGMSKRSLQRLFESEAMGVAEHIAAARLEHALALLRDPYIDLPMEEVAALSGFGSVPRMRRAVRLATGMCPSDVRERSAAGVRVAAGAARG</sequence>
<evidence type="ECO:0000256" key="4">
    <source>
        <dbReference type="SAM" id="MobiDB-lite"/>
    </source>
</evidence>
<dbReference type="OrthoDB" id="4926449at2"/>
<dbReference type="EMBL" id="CP035495">
    <property type="protein sequence ID" value="QAY63017.1"/>
    <property type="molecule type" value="Genomic_DNA"/>
</dbReference>
<dbReference type="InterPro" id="IPR035418">
    <property type="entry name" value="AraC-bd_2"/>
</dbReference>
<dbReference type="InterPro" id="IPR011051">
    <property type="entry name" value="RmlC_Cupin_sf"/>
</dbReference>
<protein>
    <submittedName>
        <fullName evidence="6">Helix-turn-helix domain-containing protein</fullName>
    </submittedName>
</protein>
<dbReference type="InterPro" id="IPR050204">
    <property type="entry name" value="AraC_XylS_family_regulators"/>
</dbReference>
<dbReference type="Proteomes" id="UP000291758">
    <property type="component" value="Chromosome"/>
</dbReference>
<feature type="domain" description="HTH araC/xylS-type" evidence="5">
    <location>
        <begin position="236"/>
        <end position="336"/>
    </location>
</feature>
<reference evidence="6 7" key="1">
    <citation type="submission" date="2019-01" db="EMBL/GenBank/DDBJ databases">
        <title>Genome sequencing of strain 2JSPR-7.</title>
        <authorList>
            <person name="Heo J."/>
            <person name="Kim S.-J."/>
            <person name="Kim J.-S."/>
            <person name="Hong S.-B."/>
            <person name="Kwon S.-W."/>
        </authorList>
    </citation>
    <scope>NUCLEOTIDE SEQUENCE [LARGE SCALE GENOMIC DNA]</scope>
    <source>
        <strain evidence="6 7">2JSPR-7</strain>
    </source>
</reference>
<dbReference type="Gene3D" id="1.10.10.60">
    <property type="entry name" value="Homeodomain-like"/>
    <property type="match status" value="1"/>
</dbReference>
<name>A0A4P6ERL5_9MICO</name>
<accession>A0A4P6ERL5</accession>
<evidence type="ECO:0000256" key="1">
    <source>
        <dbReference type="ARBA" id="ARBA00023015"/>
    </source>
</evidence>
<dbReference type="PANTHER" id="PTHR46796:SF6">
    <property type="entry name" value="ARAC SUBFAMILY"/>
    <property type="match status" value="1"/>
</dbReference>
<evidence type="ECO:0000256" key="3">
    <source>
        <dbReference type="ARBA" id="ARBA00023163"/>
    </source>
</evidence>
<evidence type="ECO:0000313" key="7">
    <source>
        <dbReference type="Proteomes" id="UP000291758"/>
    </source>
</evidence>
<evidence type="ECO:0000256" key="2">
    <source>
        <dbReference type="ARBA" id="ARBA00023125"/>
    </source>
</evidence>
<dbReference type="PANTHER" id="PTHR46796">
    <property type="entry name" value="HTH-TYPE TRANSCRIPTIONAL ACTIVATOR RHAS-RELATED"/>
    <property type="match status" value="1"/>
</dbReference>
<dbReference type="SMART" id="SM00342">
    <property type="entry name" value="HTH_ARAC"/>
    <property type="match status" value="1"/>
</dbReference>
<evidence type="ECO:0000259" key="5">
    <source>
        <dbReference type="PROSITE" id="PS01124"/>
    </source>
</evidence>
<feature type="region of interest" description="Disordered" evidence="4">
    <location>
        <begin position="1"/>
        <end position="21"/>
    </location>
</feature>
<dbReference type="AlphaFoldDB" id="A0A4P6ERL5"/>
<proteinExistence type="predicted"/>
<keyword evidence="2" id="KW-0238">DNA-binding</keyword>
<dbReference type="SUPFAM" id="SSF51182">
    <property type="entry name" value="RmlC-like cupins"/>
    <property type="match status" value="1"/>
</dbReference>
<organism evidence="6 7">
    <name type="scientific">Xylanimonas allomyrinae</name>
    <dbReference type="NCBI Taxonomy" id="2509459"/>
    <lineage>
        <taxon>Bacteria</taxon>
        <taxon>Bacillati</taxon>
        <taxon>Actinomycetota</taxon>
        <taxon>Actinomycetes</taxon>
        <taxon>Micrococcales</taxon>
        <taxon>Promicromonosporaceae</taxon>
        <taxon>Xylanimonas</taxon>
    </lineage>
</organism>
<dbReference type="InterPro" id="IPR018060">
    <property type="entry name" value="HTH_AraC"/>
</dbReference>
<dbReference type="SUPFAM" id="SSF46689">
    <property type="entry name" value="Homeodomain-like"/>
    <property type="match status" value="1"/>
</dbReference>
<evidence type="ECO:0000313" key="6">
    <source>
        <dbReference type="EMBL" id="QAY63017.1"/>
    </source>
</evidence>
<keyword evidence="1" id="KW-0805">Transcription regulation</keyword>
<dbReference type="InterPro" id="IPR009057">
    <property type="entry name" value="Homeodomain-like_sf"/>
</dbReference>
<gene>
    <name evidence="6" type="ORF">ET495_06915</name>
</gene>
<dbReference type="PROSITE" id="PS01124">
    <property type="entry name" value="HTH_ARAC_FAMILY_2"/>
    <property type="match status" value="1"/>
</dbReference>
<dbReference type="GO" id="GO:0043565">
    <property type="term" value="F:sequence-specific DNA binding"/>
    <property type="evidence" value="ECO:0007669"/>
    <property type="project" value="InterPro"/>
</dbReference>